<keyword evidence="1" id="KW-1133">Transmembrane helix</keyword>
<organism evidence="2 3">
    <name type="scientific">Aegilops tauschii subsp. strangulata</name>
    <name type="common">Goatgrass</name>
    <dbReference type="NCBI Taxonomy" id="200361"/>
    <lineage>
        <taxon>Eukaryota</taxon>
        <taxon>Viridiplantae</taxon>
        <taxon>Streptophyta</taxon>
        <taxon>Embryophyta</taxon>
        <taxon>Tracheophyta</taxon>
        <taxon>Spermatophyta</taxon>
        <taxon>Magnoliopsida</taxon>
        <taxon>Liliopsida</taxon>
        <taxon>Poales</taxon>
        <taxon>Poaceae</taxon>
        <taxon>BOP clade</taxon>
        <taxon>Pooideae</taxon>
        <taxon>Triticodae</taxon>
        <taxon>Triticeae</taxon>
        <taxon>Triticinae</taxon>
        <taxon>Aegilops</taxon>
    </lineage>
</organism>
<dbReference type="Gramene" id="AET5Gv20580900.2">
    <property type="protein sequence ID" value="AET5Gv20580900.2"/>
    <property type="gene ID" value="AET5Gv20580900"/>
</dbReference>
<sequence>CPCRVRYGYAPKCIFVLLNSLMQFSDKICLLFMYTSSQSPLWSQLSMFMYVLSAGGYVGFIFRLVVSPLQELSQYEKAPKGVTVRNLFSRHPVMIR</sequence>
<dbReference type="Proteomes" id="UP000015105">
    <property type="component" value="Chromosome 5D"/>
</dbReference>
<keyword evidence="3" id="KW-1185">Reference proteome</keyword>
<reference evidence="3" key="1">
    <citation type="journal article" date="2014" name="Science">
        <title>Ancient hybridizations among the ancestral genomes of bread wheat.</title>
        <authorList>
            <consortium name="International Wheat Genome Sequencing Consortium,"/>
            <person name="Marcussen T."/>
            <person name="Sandve S.R."/>
            <person name="Heier L."/>
            <person name="Spannagl M."/>
            <person name="Pfeifer M."/>
            <person name="Jakobsen K.S."/>
            <person name="Wulff B.B."/>
            <person name="Steuernagel B."/>
            <person name="Mayer K.F."/>
            <person name="Olsen O.A."/>
        </authorList>
    </citation>
    <scope>NUCLEOTIDE SEQUENCE [LARGE SCALE GENOMIC DNA]</scope>
    <source>
        <strain evidence="3">cv. AL8/78</strain>
    </source>
</reference>
<reference evidence="2" key="4">
    <citation type="submission" date="2019-03" db="UniProtKB">
        <authorList>
            <consortium name="EnsemblPlants"/>
        </authorList>
    </citation>
    <scope>IDENTIFICATION</scope>
</reference>
<dbReference type="AlphaFoldDB" id="A0A453L0J2"/>
<accession>A0A453L0J2</accession>
<dbReference type="EnsemblPlants" id="AET5Gv20580900.2">
    <property type="protein sequence ID" value="AET5Gv20580900.2"/>
    <property type="gene ID" value="AET5Gv20580900"/>
</dbReference>
<keyword evidence="1" id="KW-0812">Transmembrane</keyword>
<reference evidence="2" key="3">
    <citation type="journal article" date="2017" name="Nature">
        <title>Genome sequence of the progenitor of the wheat D genome Aegilops tauschii.</title>
        <authorList>
            <person name="Luo M.C."/>
            <person name="Gu Y.Q."/>
            <person name="Puiu D."/>
            <person name="Wang H."/>
            <person name="Twardziok S.O."/>
            <person name="Deal K.R."/>
            <person name="Huo N."/>
            <person name="Zhu T."/>
            <person name="Wang L."/>
            <person name="Wang Y."/>
            <person name="McGuire P.E."/>
            <person name="Liu S."/>
            <person name="Long H."/>
            <person name="Ramasamy R.K."/>
            <person name="Rodriguez J.C."/>
            <person name="Van S.L."/>
            <person name="Yuan L."/>
            <person name="Wang Z."/>
            <person name="Xia Z."/>
            <person name="Xiao L."/>
            <person name="Anderson O.D."/>
            <person name="Ouyang S."/>
            <person name="Liang Y."/>
            <person name="Zimin A.V."/>
            <person name="Pertea G."/>
            <person name="Qi P."/>
            <person name="Bennetzen J.L."/>
            <person name="Dai X."/>
            <person name="Dawson M.W."/>
            <person name="Muller H.G."/>
            <person name="Kugler K."/>
            <person name="Rivarola-Duarte L."/>
            <person name="Spannagl M."/>
            <person name="Mayer K.F.X."/>
            <person name="Lu F.H."/>
            <person name="Bevan M.W."/>
            <person name="Leroy P."/>
            <person name="Li P."/>
            <person name="You F.M."/>
            <person name="Sun Q."/>
            <person name="Liu Z."/>
            <person name="Lyons E."/>
            <person name="Wicker T."/>
            <person name="Salzberg S.L."/>
            <person name="Devos K.M."/>
            <person name="Dvorak J."/>
        </authorList>
    </citation>
    <scope>NUCLEOTIDE SEQUENCE [LARGE SCALE GENOMIC DNA]</scope>
    <source>
        <strain evidence="2">cv. AL8/78</strain>
    </source>
</reference>
<evidence type="ECO:0000256" key="1">
    <source>
        <dbReference type="SAM" id="Phobius"/>
    </source>
</evidence>
<proteinExistence type="predicted"/>
<reference evidence="2" key="5">
    <citation type="journal article" date="2021" name="G3 (Bethesda)">
        <title>Aegilops tauschii genome assembly Aet v5.0 features greater sequence contiguity and improved annotation.</title>
        <authorList>
            <person name="Wang L."/>
            <person name="Zhu T."/>
            <person name="Rodriguez J.C."/>
            <person name="Deal K.R."/>
            <person name="Dubcovsky J."/>
            <person name="McGuire P.E."/>
            <person name="Lux T."/>
            <person name="Spannagl M."/>
            <person name="Mayer K.F.X."/>
            <person name="Baldrich P."/>
            <person name="Meyers B.C."/>
            <person name="Huo N."/>
            <person name="Gu Y.Q."/>
            <person name="Zhou H."/>
            <person name="Devos K.M."/>
            <person name="Bennetzen J.L."/>
            <person name="Unver T."/>
            <person name="Budak H."/>
            <person name="Gulick P.J."/>
            <person name="Galiba G."/>
            <person name="Kalapos B."/>
            <person name="Nelson D.R."/>
            <person name="Li P."/>
            <person name="You F.M."/>
            <person name="Luo M.C."/>
            <person name="Dvorak J."/>
        </authorList>
    </citation>
    <scope>NUCLEOTIDE SEQUENCE [LARGE SCALE GENOMIC DNA]</scope>
    <source>
        <strain evidence="2">cv. AL8/78</strain>
    </source>
</reference>
<evidence type="ECO:0000313" key="2">
    <source>
        <dbReference type="EnsemblPlants" id="AET5Gv20580900.2"/>
    </source>
</evidence>
<feature type="transmembrane region" description="Helical" evidence="1">
    <location>
        <begin position="14"/>
        <end position="35"/>
    </location>
</feature>
<evidence type="ECO:0000313" key="3">
    <source>
        <dbReference type="Proteomes" id="UP000015105"/>
    </source>
</evidence>
<name>A0A453L0J2_AEGTS</name>
<feature type="transmembrane region" description="Helical" evidence="1">
    <location>
        <begin position="47"/>
        <end position="66"/>
    </location>
</feature>
<protein>
    <submittedName>
        <fullName evidence="2">Uncharacterized protein</fullName>
    </submittedName>
</protein>
<keyword evidence="1" id="KW-0472">Membrane</keyword>
<reference evidence="3" key="2">
    <citation type="journal article" date="2017" name="Nat. Plants">
        <title>The Aegilops tauschii genome reveals multiple impacts of transposons.</title>
        <authorList>
            <person name="Zhao G."/>
            <person name="Zou C."/>
            <person name="Li K."/>
            <person name="Wang K."/>
            <person name="Li T."/>
            <person name="Gao L."/>
            <person name="Zhang X."/>
            <person name="Wang H."/>
            <person name="Yang Z."/>
            <person name="Liu X."/>
            <person name="Jiang W."/>
            <person name="Mao L."/>
            <person name="Kong X."/>
            <person name="Jiao Y."/>
            <person name="Jia J."/>
        </authorList>
    </citation>
    <scope>NUCLEOTIDE SEQUENCE [LARGE SCALE GENOMIC DNA]</scope>
    <source>
        <strain evidence="3">cv. AL8/78</strain>
    </source>
</reference>